<dbReference type="EMBL" id="LR586016">
    <property type="protein sequence ID" value="VIP02330.1"/>
    <property type="molecule type" value="Genomic_DNA"/>
</dbReference>
<organism evidence="1">
    <name type="scientific">Tuwongella immobilis</name>
    <dbReference type="NCBI Taxonomy" id="692036"/>
    <lineage>
        <taxon>Bacteria</taxon>
        <taxon>Pseudomonadati</taxon>
        <taxon>Planctomycetota</taxon>
        <taxon>Planctomycetia</taxon>
        <taxon>Gemmatales</taxon>
        <taxon>Gemmataceae</taxon>
        <taxon>Tuwongella</taxon>
    </lineage>
</organism>
<reference evidence="1" key="1">
    <citation type="submission" date="2019-04" db="EMBL/GenBank/DDBJ databases">
        <authorList>
            <consortium name="Science for Life Laboratories"/>
        </authorList>
    </citation>
    <scope>NUCLEOTIDE SEQUENCE</scope>
    <source>
        <strain evidence="1">MBLW1</strain>
    </source>
</reference>
<dbReference type="InParanoid" id="A0A6C2YL75"/>
<name>A0A6C2YL75_9BACT</name>
<evidence type="ECO:0000313" key="2">
    <source>
        <dbReference type="Proteomes" id="UP000464378"/>
    </source>
</evidence>
<proteinExistence type="predicted"/>
<dbReference type="Proteomes" id="UP000464378">
    <property type="component" value="Chromosome"/>
</dbReference>
<gene>
    <name evidence="1" type="ORF">GMBLW1_16300</name>
</gene>
<protein>
    <submittedName>
        <fullName evidence="1">Uncharacterized protein</fullName>
    </submittedName>
</protein>
<sequence>MNITEPMDRDLSDLELDLVVGGLNRKDEEAEECSSCS</sequence>
<keyword evidence="2" id="KW-1185">Reference proteome</keyword>
<dbReference type="AlphaFoldDB" id="A0A6C2YL75"/>
<evidence type="ECO:0000313" key="1">
    <source>
        <dbReference type="EMBL" id="VIP02330.1"/>
    </source>
</evidence>
<dbReference type="EMBL" id="LR593887">
    <property type="protein sequence ID" value="VTS01076.1"/>
    <property type="molecule type" value="Genomic_DNA"/>
</dbReference>
<accession>A0A6C2YL75</accession>
<dbReference type="KEGG" id="tim:GMBLW1_16300"/>